<keyword evidence="3" id="KW-1185">Reference proteome</keyword>
<dbReference type="AlphaFoldDB" id="A0A8J9ZJ91"/>
<evidence type="ECO:0000313" key="3">
    <source>
        <dbReference type="Proteomes" id="UP000838412"/>
    </source>
</evidence>
<dbReference type="OrthoDB" id="10625604at2759"/>
<feature type="region of interest" description="Disordered" evidence="1">
    <location>
        <begin position="1"/>
        <end position="34"/>
    </location>
</feature>
<protein>
    <submittedName>
        <fullName evidence="2">Hypp1620 protein</fullName>
    </submittedName>
</protein>
<evidence type="ECO:0000313" key="2">
    <source>
        <dbReference type="EMBL" id="CAH1256210.1"/>
    </source>
</evidence>
<dbReference type="Proteomes" id="UP000838412">
    <property type="component" value="Chromosome 3"/>
</dbReference>
<gene>
    <name evidence="2" type="primary">Hypp1620</name>
    <name evidence="2" type="ORF">BLAG_LOCUS14688</name>
</gene>
<reference evidence="2" key="1">
    <citation type="submission" date="2022-01" db="EMBL/GenBank/DDBJ databases">
        <authorList>
            <person name="Braso-Vives M."/>
        </authorList>
    </citation>
    <scope>NUCLEOTIDE SEQUENCE</scope>
</reference>
<accession>A0A8J9ZJ91</accession>
<evidence type="ECO:0000256" key="1">
    <source>
        <dbReference type="SAM" id="MobiDB-lite"/>
    </source>
</evidence>
<proteinExistence type="predicted"/>
<sequence length="76" mass="8129">MTGAGPPPHLSVTGTQDGPSSGRGEPSPRRGTRLGTAEVAMLQAVRSVLYVSYVGPNREKKLPSRYVHACWVRLAL</sequence>
<organism evidence="2 3">
    <name type="scientific">Branchiostoma lanceolatum</name>
    <name type="common">Common lancelet</name>
    <name type="synonym">Amphioxus lanceolatum</name>
    <dbReference type="NCBI Taxonomy" id="7740"/>
    <lineage>
        <taxon>Eukaryota</taxon>
        <taxon>Metazoa</taxon>
        <taxon>Chordata</taxon>
        <taxon>Cephalochordata</taxon>
        <taxon>Leptocardii</taxon>
        <taxon>Amphioxiformes</taxon>
        <taxon>Branchiostomatidae</taxon>
        <taxon>Branchiostoma</taxon>
    </lineage>
</organism>
<name>A0A8J9ZJ91_BRALA</name>
<dbReference type="EMBL" id="OV696688">
    <property type="protein sequence ID" value="CAH1256210.1"/>
    <property type="molecule type" value="Genomic_DNA"/>
</dbReference>